<keyword evidence="2" id="KW-1185">Reference proteome</keyword>
<sequence length="61" mass="6811">MEIKNTRPNVMLGTGLFGDFSPIVSHVHAVMLVSALRPSPNSSESEYLTNLQLKLENYISY</sequence>
<dbReference type="AlphaFoldDB" id="A0A7J6VSG6"/>
<evidence type="ECO:0000313" key="1">
    <source>
        <dbReference type="EMBL" id="KAF5187508.1"/>
    </source>
</evidence>
<reference evidence="1 2" key="1">
    <citation type="submission" date="2020-06" db="EMBL/GenBank/DDBJ databases">
        <title>Transcriptomic and genomic resources for Thalictrum thalictroides and T. hernandezii: Facilitating candidate gene discovery in an emerging model plant lineage.</title>
        <authorList>
            <person name="Arias T."/>
            <person name="Riano-Pachon D.M."/>
            <person name="Di Stilio V.S."/>
        </authorList>
    </citation>
    <scope>NUCLEOTIDE SEQUENCE [LARGE SCALE GENOMIC DNA]</scope>
    <source>
        <strain evidence="2">cv. WT478/WT964</strain>
        <tissue evidence="1">Leaves</tissue>
    </source>
</reference>
<protein>
    <submittedName>
        <fullName evidence="1">Uncharacterized protein</fullName>
    </submittedName>
</protein>
<dbReference type="Proteomes" id="UP000554482">
    <property type="component" value="Unassembled WGS sequence"/>
</dbReference>
<dbReference type="EMBL" id="JABWDY010027912">
    <property type="protein sequence ID" value="KAF5187508.1"/>
    <property type="molecule type" value="Genomic_DNA"/>
</dbReference>
<name>A0A7J6VSG6_THATH</name>
<evidence type="ECO:0000313" key="2">
    <source>
        <dbReference type="Proteomes" id="UP000554482"/>
    </source>
</evidence>
<accession>A0A7J6VSG6</accession>
<proteinExistence type="predicted"/>
<gene>
    <name evidence="1" type="ORF">FRX31_022904</name>
</gene>
<comment type="caution">
    <text evidence="1">The sequence shown here is derived from an EMBL/GenBank/DDBJ whole genome shotgun (WGS) entry which is preliminary data.</text>
</comment>
<organism evidence="1 2">
    <name type="scientific">Thalictrum thalictroides</name>
    <name type="common">Rue-anemone</name>
    <name type="synonym">Anemone thalictroides</name>
    <dbReference type="NCBI Taxonomy" id="46969"/>
    <lineage>
        <taxon>Eukaryota</taxon>
        <taxon>Viridiplantae</taxon>
        <taxon>Streptophyta</taxon>
        <taxon>Embryophyta</taxon>
        <taxon>Tracheophyta</taxon>
        <taxon>Spermatophyta</taxon>
        <taxon>Magnoliopsida</taxon>
        <taxon>Ranunculales</taxon>
        <taxon>Ranunculaceae</taxon>
        <taxon>Thalictroideae</taxon>
        <taxon>Thalictrum</taxon>
    </lineage>
</organism>